<reference evidence="3 4" key="1">
    <citation type="submission" date="2025-04" db="UniProtKB">
        <authorList>
            <consortium name="RefSeq"/>
        </authorList>
    </citation>
    <scope>IDENTIFICATION</scope>
    <source>
        <tissue evidence="3 4">Gonads</tissue>
    </source>
</reference>
<dbReference type="AlphaFoldDB" id="A0A1S3KEN3"/>
<keyword evidence="2" id="KW-1185">Reference proteome</keyword>
<proteinExistence type="predicted"/>
<feature type="region of interest" description="Disordered" evidence="1">
    <location>
        <begin position="82"/>
        <end position="111"/>
    </location>
</feature>
<dbReference type="SUPFAM" id="SSF54928">
    <property type="entry name" value="RNA-binding domain, RBD"/>
    <property type="match status" value="1"/>
</dbReference>
<feature type="compositionally biased region" description="Basic and acidic residues" evidence="1">
    <location>
        <begin position="82"/>
        <end position="102"/>
    </location>
</feature>
<feature type="compositionally biased region" description="Polar residues" evidence="1">
    <location>
        <begin position="170"/>
        <end position="180"/>
    </location>
</feature>
<dbReference type="RefSeq" id="XP_013420961.1">
    <property type="nucleotide sequence ID" value="XM_013565507.1"/>
</dbReference>
<sequence length="292" mass="32890">MSDRWRLFEEDFHFEVVAEQEALNYRSFEKSTPLLNCSGRGKRKCKLRLQDMRLPDALKVELLQQQQALLPKVGKGRARLLTDKRQNTDHKPGKLGFPKDKSSTSPASGSENLLELSKCSTSLQNSSLPSSILLEPFESSSYQGFGHVKKRDTDPKFTEEDFPKLANAQKPPSDTKVTSTKSKIRHKAKKKHVKNAEANFSENTEDTDFSIKGDHVCRIEGLPQKLCIKELREFLINYGQVVEVKLCEREKDSVALVKLGTAESAEWLVDCLDGSDAVFNDSEQPVKCSKLS</sequence>
<dbReference type="InterPro" id="IPR035979">
    <property type="entry name" value="RBD_domain_sf"/>
</dbReference>
<organism evidence="2 4">
    <name type="scientific">Lingula anatina</name>
    <name type="common">Brachiopod</name>
    <name type="synonym">Lingula unguis</name>
    <dbReference type="NCBI Taxonomy" id="7574"/>
    <lineage>
        <taxon>Eukaryota</taxon>
        <taxon>Metazoa</taxon>
        <taxon>Spiralia</taxon>
        <taxon>Lophotrochozoa</taxon>
        <taxon>Brachiopoda</taxon>
        <taxon>Linguliformea</taxon>
        <taxon>Lingulata</taxon>
        <taxon>Lingulida</taxon>
        <taxon>Linguloidea</taxon>
        <taxon>Lingulidae</taxon>
        <taxon>Lingula</taxon>
    </lineage>
</organism>
<dbReference type="GeneID" id="106181192"/>
<dbReference type="OrthoDB" id="6129936at2759"/>
<accession>A0A1S3KEN3</accession>
<feature type="region of interest" description="Disordered" evidence="1">
    <location>
        <begin position="165"/>
        <end position="194"/>
    </location>
</feature>
<evidence type="ECO:0000256" key="1">
    <source>
        <dbReference type="SAM" id="MobiDB-lite"/>
    </source>
</evidence>
<dbReference type="Proteomes" id="UP000085678">
    <property type="component" value="Unplaced"/>
</dbReference>
<dbReference type="KEGG" id="lak:106181192"/>
<feature type="compositionally biased region" description="Basic residues" evidence="1">
    <location>
        <begin position="182"/>
        <end position="193"/>
    </location>
</feature>
<dbReference type="GO" id="GO:0003676">
    <property type="term" value="F:nucleic acid binding"/>
    <property type="evidence" value="ECO:0007669"/>
    <property type="project" value="InterPro"/>
</dbReference>
<evidence type="ECO:0000313" key="4">
    <source>
        <dbReference type="RefSeq" id="XP_013420962.1"/>
    </source>
</evidence>
<gene>
    <name evidence="3 4" type="primary">LOC106181192</name>
</gene>
<dbReference type="Gene3D" id="3.30.70.330">
    <property type="match status" value="1"/>
</dbReference>
<name>A0A1S3KEN3_LINAN</name>
<dbReference type="InterPro" id="IPR012677">
    <property type="entry name" value="Nucleotide-bd_a/b_plait_sf"/>
</dbReference>
<protein>
    <submittedName>
        <fullName evidence="3 4">Uncharacterized protein LOC106181192</fullName>
    </submittedName>
</protein>
<dbReference type="CDD" id="cd00590">
    <property type="entry name" value="RRM_SF"/>
    <property type="match status" value="1"/>
</dbReference>
<evidence type="ECO:0000313" key="3">
    <source>
        <dbReference type="RefSeq" id="XP_013420961.1"/>
    </source>
</evidence>
<dbReference type="RefSeq" id="XP_013420962.1">
    <property type="nucleotide sequence ID" value="XM_013565508.1"/>
</dbReference>
<dbReference type="OMA" id="KNAEANF"/>
<evidence type="ECO:0000313" key="2">
    <source>
        <dbReference type="Proteomes" id="UP000085678"/>
    </source>
</evidence>